<dbReference type="Gene3D" id="3.90.120.10">
    <property type="entry name" value="DNA Methylase, subunit A, domain 2"/>
    <property type="match status" value="1"/>
</dbReference>
<evidence type="ECO:0000313" key="5">
    <source>
        <dbReference type="EnsemblMetazoa" id="CJA36569.1"/>
    </source>
</evidence>
<dbReference type="GO" id="GO:0005634">
    <property type="term" value="C:nucleus"/>
    <property type="evidence" value="ECO:0007669"/>
    <property type="project" value="TreeGrafter"/>
</dbReference>
<protein>
    <recommendedName>
        <fullName evidence="1">DNA (cytosine-5-)-methyltransferase</fullName>
        <ecNumber evidence="1">2.1.1.37</ecNumber>
    </recommendedName>
</protein>
<evidence type="ECO:0000313" key="6">
    <source>
        <dbReference type="Proteomes" id="UP000005237"/>
    </source>
</evidence>
<dbReference type="GO" id="GO:0003677">
    <property type="term" value="F:DNA binding"/>
    <property type="evidence" value="ECO:0007669"/>
    <property type="project" value="TreeGrafter"/>
</dbReference>
<dbReference type="Pfam" id="PF00145">
    <property type="entry name" value="DNA_methylase"/>
    <property type="match status" value="1"/>
</dbReference>
<keyword evidence="4" id="KW-0949">S-adenosyl-L-methionine</keyword>
<name>A0A8R1INJ5_CAEJA</name>
<evidence type="ECO:0000256" key="1">
    <source>
        <dbReference type="ARBA" id="ARBA00011975"/>
    </source>
</evidence>
<keyword evidence="6" id="KW-1185">Reference proteome</keyword>
<dbReference type="SUPFAM" id="SSF53335">
    <property type="entry name" value="S-adenosyl-L-methionine-dependent methyltransferases"/>
    <property type="match status" value="1"/>
</dbReference>
<dbReference type="InterPro" id="IPR050390">
    <property type="entry name" value="C5-Methyltransferase"/>
</dbReference>
<evidence type="ECO:0000256" key="4">
    <source>
        <dbReference type="ARBA" id="ARBA00022691"/>
    </source>
</evidence>
<reference evidence="6" key="1">
    <citation type="submission" date="2010-08" db="EMBL/GenBank/DDBJ databases">
        <authorList>
            <consortium name="Caenorhabditis japonica Sequencing Consortium"/>
            <person name="Wilson R.K."/>
        </authorList>
    </citation>
    <scope>NUCLEOTIDE SEQUENCE [LARGE SCALE GENOMIC DNA]</scope>
    <source>
        <strain evidence="6">DF5081</strain>
    </source>
</reference>
<dbReference type="PANTHER" id="PTHR10629:SF52">
    <property type="entry name" value="DNA (CYTOSINE-5)-METHYLTRANSFERASE 1"/>
    <property type="match status" value="1"/>
</dbReference>
<dbReference type="Proteomes" id="UP000005237">
    <property type="component" value="Unassembled WGS sequence"/>
</dbReference>
<keyword evidence="3" id="KW-0808">Transferase</keyword>
<proteinExistence type="predicted"/>
<organism evidence="5 6">
    <name type="scientific">Caenorhabditis japonica</name>
    <dbReference type="NCBI Taxonomy" id="281687"/>
    <lineage>
        <taxon>Eukaryota</taxon>
        <taxon>Metazoa</taxon>
        <taxon>Ecdysozoa</taxon>
        <taxon>Nematoda</taxon>
        <taxon>Chromadorea</taxon>
        <taxon>Rhabditida</taxon>
        <taxon>Rhabditina</taxon>
        <taxon>Rhabditomorpha</taxon>
        <taxon>Rhabditoidea</taxon>
        <taxon>Rhabditidae</taxon>
        <taxon>Peloderinae</taxon>
        <taxon>Caenorhabditis</taxon>
    </lineage>
</organism>
<evidence type="ECO:0000256" key="3">
    <source>
        <dbReference type="ARBA" id="ARBA00022679"/>
    </source>
</evidence>
<evidence type="ECO:0000256" key="2">
    <source>
        <dbReference type="ARBA" id="ARBA00022603"/>
    </source>
</evidence>
<dbReference type="AlphaFoldDB" id="A0A8R1INJ5"/>
<dbReference type="PANTHER" id="PTHR10629">
    <property type="entry name" value="CYTOSINE-SPECIFIC METHYLTRANSFERASE"/>
    <property type="match status" value="1"/>
</dbReference>
<sequence length="77" mass="8629">MIGFNIGKDGRAFLHPDQDRRITVREFLRLMGFDDSFVIPDEVNLTNQYKLVGNGVALPVAKALGQSIEQQLRAHCS</sequence>
<dbReference type="InterPro" id="IPR001525">
    <property type="entry name" value="C5_MeTfrase"/>
</dbReference>
<accession>A0A8R1INJ5</accession>
<dbReference type="EC" id="2.1.1.37" evidence="1"/>
<dbReference type="EnsemblMetazoa" id="CJA36569.1">
    <property type="protein sequence ID" value="CJA36569.1"/>
    <property type="gene ID" value="WBGene00212416"/>
</dbReference>
<reference evidence="5" key="2">
    <citation type="submission" date="2022-06" db="UniProtKB">
        <authorList>
            <consortium name="EnsemblMetazoa"/>
        </authorList>
    </citation>
    <scope>IDENTIFICATION</scope>
    <source>
        <strain evidence="5">DF5081</strain>
    </source>
</reference>
<dbReference type="GO" id="GO:0032259">
    <property type="term" value="P:methylation"/>
    <property type="evidence" value="ECO:0007669"/>
    <property type="project" value="UniProtKB-KW"/>
</dbReference>
<dbReference type="GO" id="GO:0003886">
    <property type="term" value="F:DNA (cytosine-5-)-methyltransferase activity"/>
    <property type="evidence" value="ECO:0007669"/>
    <property type="project" value="UniProtKB-EC"/>
</dbReference>
<dbReference type="InterPro" id="IPR029063">
    <property type="entry name" value="SAM-dependent_MTases_sf"/>
</dbReference>
<dbReference type="GO" id="GO:0044027">
    <property type="term" value="P:negative regulation of gene expression via chromosomal CpG island methylation"/>
    <property type="evidence" value="ECO:0007669"/>
    <property type="project" value="TreeGrafter"/>
</dbReference>
<keyword evidence="2" id="KW-0489">Methyltransferase</keyword>